<name>A0A3M7QZ89_BRAPC</name>
<evidence type="ECO:0000313" key="2">
    <source>
        <dbReference type="Proteomes" id="UP000276133"/>
    </source>
</evidence>
<keyword evidence="2" id="KW-1185">Reference proteome</keyword>
<gene>
    <name evidence="1" type="ORF">BpHYR1_011539</name>
</gene>
<protein>
    <submittedName>
        <fullName evidence="1">Uncharacterized protein</fullName>
    </submittedName>
</protein>
<dbReference type="AlphaFoldDB" id="A0A3M7QZ89"/>
<proteinExistence type="predicted"/>
<dbReference type="EMBL" id="REGN01004671">
    <property type="protein sequence ID" value="RNA16613.1"/>
    <property type="molecule type" value="Genomic_DNA"/>
</dbReference>
<sequence>MTKTVSFLSDKASPRKKIELTLDQKREICLFYVENSKCGNKVKQKDLVAFSSVVESIYNLFKFNQEKECLSEEDQFNAKQATLDNFVNIE</sequence>
<comment type="caution">
    <text evidence="1">The sequence shown here is derived from an EMBL/GenBank/DDBJ whole genome shotgun (WGS) entry which is preliminary data.</text>
</comment>
<accession>A0A3M7QZ89</accession>
<evidence type="ECO:0000313" key="1">
    <source>
        <dbReference type="EMBL" id="RNA16613.1"/>
    </source>
</evidence>
<reference evidence="1 2" key="1">
    <citation type="journal article" date="2018" name="Sci. Rep.">
        <title>Genomic signatures of local adaptation to the degree of environmental predictability in rotifers.</title>
        <authorList>
            <person name="Franch-Gras L."/>
            <person name="Hahn C."/>
            <person name="Garcia-Roger E.M."/>
            <person name="Carmona M.J."/>
            <person name="Serra M."/>
            <person name="Gomez A."/>
        </authorList>
    </citation>
    <scope>NUCLEOTIDE SEQUENCE [LARGE SCALE GENOMIC DNA]</scope>
    <source>
        <strain evidence="1">HYR1</strain>
    </source>
</reference>
<organism evidence="1 2">
    <name type="scientific">Brachionus plicatilis</name>
    <name type="common">Marine rotifer</name>
    <name type="synonym">Brachionus muelleri</name>
    <dbReference type="NCBI Taxonomy" id="10195"/>
    <lineage>
        <taxon>Eukaryota</taxon>
        <taxon>Metazoa</taxon>
        <taxon>Spiralia</taxon>
        <taxon>Gnathifera</taxon>
        <taxon>Rotifera</taxon>
        <taxon>Eurotatoria</taxon>
        <taxon>Monogononta</taxon>
        <taxon>Pseudotrocha</taxon>
        <taxon>Ploima</taxon>
        <taxon>Brachionidae</taxon>
        <taxon>Brachionus</taxon>
    </lineage>
</organism>
<dbReference type="Proteomes" id="UP000276133">
    <property type="component" value="Unassembled WGS sequence"/>
</dbReference>